<dbReference type="SMART" id="SM00248">
    <property type="entry name" value="ANK"/>
    <property type="match status" value="4"/>
</dbReference>
<keyword evidence="6" id="KW-1185">Reference proteome</keyword>
<evidence type="ECO:0000256" key="2">
    <source>
        <dbReference type="ARBA" id="ARBA00023043"/>
    </source>
</evidence>
<dbReference type="InterPro" id="IPR036770">
    <property type="entry name" value="Ankyrin_rpt-contain_sf"/>
</dbReference>
<feature type="coiled-coil region" evidence="4">
    <location>
        <begin position="189"/>
        <end position="223"/>
    </location>
</feature>
<dbReference type="AlphaFoldDB" id="D3B1A9"/>
<gene>
    <name evidence="5" type="ORF">PPL_02080</name>
</gene>
<dbReference type="PROSITE" id="PS50088">
    <property type="entry name" value="ANK_REPEAT"/>
    <property type="match status" value="3"/>
</dbReference>
<dbReference type="PROSITE" id="PS50297">
    <property type="entry name" value="ANK_REP_REGION"/>
    <property type="match status" value="3"/>
</dbReference>
<organism evidence="5 6">
    <name type="scientific">Heterostelium pallidum (strain ATCC 26659 / Pp 5 / PN500)</name>
    <name type="common">Cellular slime mold</name>
    <name type="synonym">Polysphondylium pallidum</name>
    <dbReference type="NCBI Taxonomy" id="670386"/>
    <lineage>
        <taxon>Eukaryota</taxon>
        <taxon>Amoebozoa</taxon>
        <taxon>Evosea</taxon>
        <taxon>Eumycetozoa</taxon>
        <taxon>Dictyostelia</taxon>
        <taxon>Acytosteliales</taxon>
        <taxon>Acytosteliaceae</taxon>
        <taxon>Heterostelium</taxon>
    </lineage>
</organism>
<dbReference type="GO" id="GO:0004842">
    <property type="term" value="F:ubiquitin-protein transferase activity"/>
    <property type="evidence" value="ECO:0007669"/>
    <property type="project" value="TreeGrafter"/>
</dbReference>
<dbReference type="PANTHER" id="PTHR24171:SF8">
    <property type="entry name" value="BRCA1-ASSOCIATED RING DOMAIN PROTEIN 1"/>
    <property type="match status" value="1"/>
</dbReference>
<keyword evidence="1" id="KW-0677">Repeat</keyword>
<dbReference type="GO" id="GO:0085020">
    <property type="term" value="P:protein K6-linked ubiquitination"/>
    <property type="evidence" value="ECO:0007669"/>
    <property type="project" value="TreeGrafter"/>
</dbReference>
<feature type="repeat" description="ANK" evidence="3">
    <location>
        <begin position="66"/>
        <end position="98"/>
    </location>
</feature>
<dbReference type="Pfam" id="PF13637">
    <property type="entry name" value="Ank_4"/>
    <property type="match status" value="1"/>
</dbReference>
<dbReference type="SUPFAM" id="SSF48403">
    <property type="entry name" value="Ankyrin repeat"/>
    <property type="match status" value="1"/>
</dbReference>
<keyword evidence="4" id="KW-0175">Coiled coil</keyword>
<dbReference type="InterPro" id="IPR002110">
    <property type="entry name" value="Ankyrin_rpt"/>
</dbReference>
<evidence type="ECO:0000256" key="3">
    <source>
        <dbReference type="PROSITE-ProRule" id="PRU00023"/>
    </source>
</evidence>
<dbReference type="EMBL" id="ADBJ01000008">
    <property type="protein sequence ID" value="EFA85083.1"/>
    <property type="molecule type" value="Genomic_DNA"/>
</dbReference>
<dbReference type="FunCoup" id="D3B1A9">
    <property type="interactions" value="1"/>
</dbReference>
<dbReference type="PANTHER" id="PTHR24171">
    <property type="entry name" value="ANKYRIN REPEAT DOMAIN-CONTAINING PROTEIN 39-RELATED"/>
    <property type="match status" value="1"/>
</dbReference>
<sequence length="267" mass="29962">MSDFNVLQAIKYGHSQILVSTPLEALADKNSINQSYLHFAAESGHESILRLLVMRAKLDVNAVDQYGMTPLHNACLENKHLAVSFLLANGAKVDPTDVNNETPLYLAALSGAPQCLQILLKHSASINHQTNTGNTALHIAIVNNNWECIDLLSQYDADHTIINKDKKSALMLWEESALSKKHKYLFTSKKDLIRLVESLDNQLNEKESKINELLKSISNLKLQQQQTIVQQPIVQQQIQPKPDYTNIINEIDNISNLITNLKSNFTK</sequence>
<dbReference type="Pfam" id="PF12796">
    <property type="entry name" value="Ank_2"/>
    <property type="match status" value="1"/>
</dbReference>
<proteinExistence type="predicted"/>
<name>D3B1A9_HETP5</name>
<dbReference type="GeneID" id="31357606"/>
<feature type="repeat" description="ANK" evidence="3">
    <location>
        <begin position="132"/>
        <end position="164"/>
    </location>
</feature>
<comment type="caution">
    <text evidence="5">The sequence shown here is derived from an EMBL/GenBank/DDBJ whole genome shotgun (WGS) entry which is preliminary data.</text>
</comment>
<evidence type="ECO:0008006" key="7">
    <source>
        <dbReference type="Google" id="ProtNLM"/>
    </source>
</evidence>
<accession>D3B1A9</accession>
<dbReference type="OMA" id="NNICKNC"/>
<evidence type="ECO:0000313" key="5">
    <source>
        <dbReference type="EMBL" id="EFA85083.1"/>
    </source>
</evidence>
<evidence type="ECO:0000256" key="1">
    <source>
        <dbReference type="ARBA" id="ARBA00022737"/>
    </source>
</evidence>
<dbReference type="Proteomes" id="UP000001396">
    <property type="component" value="Unassembled WGS sequence"/>
</dbReference>
<dbReference type="RefSeq" id="XP_020437193.1">
    <property type="nucleotide sequence ID" value="XM_020573076.1"/>
</dbReference>
<reference evidence="5 6" key="1">
    <citation type="journal article" date="2011" name="Genome Res.">
        <title>Phylogeny-wide analysis of social amoeba genomes highlights ancient origins for complex intercellular communication.</title>
        <authorList>
            <person name="Heidel A.J."/>
            <person name="Lawal H.M."/>
            <person name="Felder M."/>
            <person name="Schilde C."/>
            <person name="Helps N.R."/>
            <person name="Tunggal B."/>
            <person name="Rivero F."/>
            <person name="John U."/>
            <person name="Schleicher M."/>
            <person name="Eichinger L."/>
            <person name="Platzer M."/>
            <person name="Noegel A.A."/>
            <person name="Schaap P."/>
            <person name="Gloeckner G."/>
        </authorList>
    </citation>
    <scope>NUCLEOTIDE SEQUENCE [LARGE SCALE GENOMIC DNA]</scope>
    <source>
        <strain evidence="6">ATCC 26659 / Pp 5 / PN500</strain>
    </source>
</reference>
<keyword evidence="2 3" id="KW-0040">ANK repeat</keyword>
<feature type="repeat" description="ANK" evidence="3">
    <location>
        <begin position="99"/>
        <end position="131"/>
    </location>
</feature>
<dbReference type="STRING" id="670386.D3B1A9"/>
<protein>
    <recommendedName>
        <fullName evidence="7">Ankyrin repeat protein</fullName>
    </recommendedName>
</protein>
<evidence type="ECO:0000313" key="6">
    <source>
        <dbReference type="Proteomes" id="UP000001396"/>
    </source>
</evidence>
<evidence type="ECO:0000256" key="4">
    <source>
        <dbReference type="SAM" id="Coils"/>
    </source>
</evidence>
<dbReference type="Gene3D" id="1.25.40.20">
    <property type="entry name" value="Ankyrin repeat-containing domain"/>
    <property type="match status" value="2"/>
</dbReference>
<dbReference type="InParanoid" id="D3B1A9"/>